<protein>
    <submittedName>
        <fullName evidence="1">Uncharacterized protein</fullName>
    </submittedName>
</protein>
<reference evidence="2" key="1">
    <citation type="submission" date="2017-03" db="EMBL/GenBank/DDBJ databases">
        <authorList>
            <person name="Rodrigo-Torres L."/>
            <person name="Arahal R.D."/>
            <person name="Lucena T."/>
        </authorList>
    </citation>
    <scope>NUCLEOTIDE SEQUENCE [LARGE SCALE GENOMIC DNA]</scope>
    <source>
        <strain evidence="2">CECT 8411</strain>
    </source>
</reference>
<dbReference type="EMBL" id="FWFP01000003">
    <property type="protein sequence ID" value="SLN33067.1"/>
    <property type="molecule type" value="Genomic_DNA"/>
</dbReference>
<dbReference type="RefSeq" id="WP_377189187.1">
    <property type="nucleotide sequence ID" value="NZ_JAXHBT010000001.1"/>
</dbReference>
<dbReference type="AlphaFoldDB" id="A0A1X6YYC6"/>
<evidence type="ECO:0000313" key="2">
    <source>
        <dbReference type="Proteomes" id="UP000193778"/>
    </source>
</evidence>
<keyword evidence="2" id="KW-1185">Reference proteome</keyword>
<accession>A0A1X6YYC6</accession>
<gene>
    <name evidence="1" type="ORF">RUM8411_01401</name>
</gene>
<name>A0A1X6YYC6_9RHOB</name>
<dbReference type="Proteomes" id="UP000193778">
    <property type="component" value="Unassembled WGS sequence"/>
</dbReference>
<proteinExistence type="predicted"/>
<sequence>MQPPDAGVLFDPCVRVPRAIKDPTASIPEMATNDPRPFAPRKGRSALANRIGAKTIIP</sequence>
<evidence type="ECO:0000313" key="1">
    <source>
        <dbReference type="EMBL" id="SLN33067.1"/>
    </source>
</evidence>
<organism evidence="1 2">
    <name type="scientific">Ruegeria meonggei</name>
    <dbReference type="NCBI Taxonomy" id="1446476"/>
    <lineage>
        <taxon>Bacteria</taxon>
        <taxon>Pseudomonadati</taxon>
        <taxon>Pseudomonadota</taxon>
        <taxon>Alphaproteobacteria</taxon>
        <taxon>Rhodobacterales</taxon>
        <taxon>Roseobacteraceae</taxon>
        <taxon>Ruegeria</taxon>
    </lineage>
</organism>